<name>A0A0B7C1B3_9EUPU</name>
<feature type="non-terminal residue" evidence="1">
    <location>
        <position position="97"/>
    </location>
</feature>
<accession>A0A0B7C1B3</accession>
<gene>
    <name evidence="1" type="primary">ORF218157</name>
</gene>
<dbReference type="AlphaFoldDB" id="A0A0B7C1B3"/>
<reference evidence="1" key="1">
    <citation type="submission" date="2014-12" db="EMBL/GenBank/DDBJ databases">
        <title>Insight into the proteome of Arion vulgaris.</title>
        <authorList>
            <person name="Aradska J."/>
            <person name="Bulat T."/>
            <person name="Smidak R."/>
            <person name="Sarate P."/>
            <person name="Gangsoo J."/>
            <person name="Sialana F."/>
            <person name="Bilban M."/>
            <person name="Lubec G."/>
        </authorList>
    </citation>
    <scope>NUCLEOTIDE SEQUENCE</scope>
    <source>
        <tissue evidence="1">Skin</tissue>
    </source>
</reference>
<organism evidence="1">
    <name type="scientific">Arion vulgaris</name>
    <dbReference type="NCBI Taxonomy" id="1028688"/>
    <lineage>
        <taxon>Eukaryota</taxon>
        <taxon>Metazoa</taxon>
        <taxon>Spiralia</taxon>
        <taxon>Lophotrochozoa</taxon>
        <taxon>Mollusca</taxon>
        <taxon>Gastropoda</taxon>
        <taxon>Heterobranchia</taxon>
        <taxon>Euthyneura</taxon>
        <taxon>Panpulmonata</taxon>
        <taxon>Eupulmonata</taxon>
        <taxon>Stylommatophora</taxon>
        <taxon>Helicina</taxon>
        <taxon>Arionoidea</taxon>
        <taxon>Arionidae</taxon>
        <taxon>Arion</taxon>
    </lineage>
</organism>
<protein>
    <submittedName>
        <fullName evidence="1">Uncharacterized protein</fullName>
    </submittedName>
</protein>
<feature type="non-terminal residue" evidence="1">
    <location>
        <position position="1"/>
    </location>
</feature>
<proteinExistence type="predicted"/>
<evidence type="ECO:0000313" key="1">
    <source>
        <dbReference type="EMBL" id="CEK98235.1"/>
    </source>
</evidence>
<sequence length="97" mass="11388">EECQKCLYFFYLFSTFVRCAERKLKETIFEISSHRLTSPKLKQMSTPNDLDFVTRFVCTGSEDGCYSILPKQEFRNKIPSLYASLNKEMGLEVIERL</sequence>
<dbReference type="EMBL" id="HACG01051364">
    <property type="protein sequence ID" value="CEK98235.1"/>
    <property type="molecule type" value="Transcribed_RNA"/>
</dbReference>